<comment type="caution">
    <text evidence="1">The sequence shown here is derived from an EMBL/GenBank/DDBJ whole genome shotgun (WGS) entry which is preliminary data.</text>
</comment>
<dbReference type="Proteomes" id="UP000824229">
    <property type="component" value="Unassembled WGS sequence"/>
</dbReference>
<protein>
    <recommendedName>
        <fullName evidence="3">Type 4 fimbrial biogenesis protein PilX N-terminal domain-containing protein</fullName>
    </recommendedName>
</protein>
<dbReference type="AlphaFoldDB" id="A0A9E2KE41"/>
<accession>A0A9E2KE41</accession>
<dbReference type="EMBL" id="JAHLFQ010000229">
    <property type="protein sequence ID" value="MBU3805026.1"/>
    <property type="molecule type" value="Genomic_DNA"/>
</dbReference>
<evidence type="ECO:0000313" key="2">
    <source>
        <dbReference type="Proteomes" id="UP000824229"/>
    </source>
</evidence>
<evidence type="ECO:0008006" key="3">
    <source>
        <dbReference type="Google" id="ProtNLM"/>
    </source>
</evidence>
<reference evidence="1" key="2">
    <citation type="submission" date="2021-04" db="EMBL/GenBank/DDBJ databases">
        <authorList>
            <person name="Gilroy R."/>
        </authorList>
    </citation>
    <scope>NUCLEOTIDE SEQUENCE</scope>
    <source>
        <strain evidence="1">B5-657</strain>
    </source>
</reference>
<evidence type="ECO:0000313" key="1">
    <source>
        <dbReference type="EMBL" id="MBU3805026.1"/>
    </source>
</evidence>
<proteinExistence type="predicted"/>
<reference evidence="1" key="1">
    <citation type="journal article" date="2021" name="PeerJ">
        <title>Extensive microbial diversity within the chicken gut microbiome revealed by metagenomics and culture.</title>
        <authorList>
            <person name="Gilroy R."/>
            <person name="Ravi A."/>
            <person name="Getino M."/>
            <person name="Pursley I."/>
            <person name="Horton D.L."/>
            <person name="Alikhan N.F."/>
            <person name="Baker D."/>
            <person name="Gharbi K."/>
            <person name="Hall N."/>
            <person name="Watson M."/>
            <person name="Adriaenssens E.M."/>
            <person name="Foster-Nyarko E."/>
            <person name="Jarju S."/>
            <person name="Secka A."/>
            <person name="Antonio M."/>
            <person name="Oren A."/>
            <person name="Chaudhuri R.R."/>
            <person name="La Ragione R."/>
            <person name="Hildebrand F."/>
            <person name="Pallen M.J."/>
        </authorList>
    </citation>
    <scope>NUCLEOTIDE SEQUENCE</scope>
    <source>
        <strain evidence="1">B5-657</strain>
    </source>
</reference>
<feature type="non-terminal residue" evidence="1">
    <location>
        <position position="238"/>
    </location>
</feature>
<name>A0A9E2KE41_9FIRM</name>
<gene>
    <name evidence="1" type="ORF">H9872_09765</name>
</gene>
<sequence>MNKRIHSKRSQEGSAILMTIIILLALTVITATCLSISGLQYHLSTLGRNTSNTYYLARSALEKHVDTMNKALETQINTILDEVSTEYISKTNSELMKNGNTIIHNTSNHKLSIKETVLSKTVKEKIYTYLKDSYLTKTSSKATTGKNPIIYIAQGDREKSDNYTEIQITTLTTDSSGQDLSSEYKFRIVAKATTKTNSIPEVIYDTQNLEAIISINTPTGLENQIHEKYVFNQEETPE</sequence>
<organism evidence="1 2">
    <name type="scientific">Candidatus Cellulosilyticum pullistercoris</name>
    <dbReference type="NCBI Taxonomy" id="2838521"/>
    <lineage>
        <taxon>Bacteria</taxon>
        <taxon>Bacillati</taxon>
        <taxon>Bacillota</taxon>
        <taxon>Clostridia</taxon>
        <taxon>Lachnospirales</taxon>
        <taxon>Cellulosilyticaceae</taxon>
        <taxon>Cellulosilyticum</taxon>
    </lineage>
</organism>